<feature type="domain" description="PpiC" evidence="2">
    <location>
        <begin position="82"/>
        <end position="184"/>
    </location>
</feature>
<dbReference type="Gene3D" id="3.10.50.40">
    <property type="match status" value="2"/>
</dbReference>
<dbReference type="PROSITE" id="PS01096">
    <property type="entry name" value="PPIC_PPIASE_1"/>
    <property type="match status" value="1"/>
</dbReference>
<dbReference type="InterPro" id="IPR050245">
    <property type="entry name" value="PrsA_foldase"/>
</dbReference>
<dbReference type="SUPFAM" id="SSF54534">
    <property type="entry name" value="FKBP-like"/>
    <property type="match status" value="2"/>
</dbReference>
<reference evidence="3" key="1">
    <citation type="journal article" date="2014" name="Int. J. Syst. Evol. Microbiol.">
        <title>Complete genome sequence of Corynebacterium casei LMG S-19264T (=DSM 44701T), isolated from a smear-ripened cheese.</title>
        <authorList>
            <consortium name="US DOE Joint Genome Institute (JGI-PGF)"/>
            <person name="Walter F."/>
            <person name="Albersmeier A."/>
            <person name="Kalinowski J."/>
            <person name="Ruckert C."/>
        </authorList>
    </citation>
    <scope>NUCLEOTIDE SEQUENCE</scope>
    <source>
        <strain evidence="3">KCTC 12368</strain>
    </source>
</reference>
<evidence type="ECO:0000256" key="1">
    <source>
        <dbReference type="PROSITE-ProRule" id="PRU00278"/>
    </source>
</evidence>
<dbReference type="InterPro" id="IPR046357">
    <property type="entry name" value="PPIase_dom_sf"/>
</dbReference>
<dbReference type="PANTHER" id="PTHR47245">
    <property type="entry name" value="PEPTIDYLPROLYL ISOMERASE"/>
    <property type="match status" value="1"/>
</dbReference>
<dbReference type="InterPro" id="IPR023058">
    <property type="entry name" value="PPIase_PpiC_CS"/>
</dbReference>
<dbReference type="Pfam" id="PF00639">
    <property type="entry name" value="Rotamase"/>
    <property type="match status" value="2"/>
</dbReference>
<name>A0A918UNJ3_9BACT</name>
<protein>
    <submittedName>
        <fullName evidence="3">Peptidyl-prolyl cis-trans isomerase</fullName>
    </submittedName>
</protein>
<organism evidence="3 4">
    <name type="scientific">Echinicola pacifica</name>
    <dbReference type="NCBI Taxonomy" id="346377"/>
    <lineage>
        <taxon>Bacteria</taxon>
        <taxon>Pseudomonadati</taxon>
        <taxon>Bacteroidota</taxon>
        <taxon>Cytophagia</taxon>
        <taxon>Cytophagales</taxon>
        <taxon>Cyclobacteriaceae</taxon>
        <taxon>Echinicola</taxon>
    </lineage>
</organism>
<dbReference type="PANTHER" id="PTHR47245:SF2">
    <property type="entry name" value="PEPTIDYL-PROLYL CIS-TRANS ISOMERASE HP_0175-RELATED"/>
    <property type="match status" value="1"/>
</dbReference>
<dbReference type="EMBL" id="BMWX01000002">
    <property type="protein sequence ID" value="GGZ23066.1"/>
    <property type="molecule type" value="Genomic_DNA"/>
</dbReference>
<accession>A0A918UNJ3</accession>
<dbReference type="InterPro" id="IPR000297">
    <property type="entry name" value="PPIase_PpiC"/>
</dbReference>
<feature type="domain" description="PpiC" evidence="2">
    <location>
        <begin position="189"/>
        <end position="292"/>
    </location>
</feature>
<dbReference type="AlphaFoldDB" id="A0A918UNJ3"/>
<keyword evidence="4" id="KW-1185">Reference proteome</keyword>
<gene>
    <name evidence="3" type="ORF">GCM10007049_14920</name>
</gene>
<proteinExistence type="predicted"/>
<keyword evidence="1" id="KW-0697">Rotamase</keyword>
<dbReference type="PROSITE" id="PS50198">
    <property type="entry name" value="PPIC_PPIASE_2"/>
    <property type="match status" value="2"/>
</dbReference>
<evidence type="ECO:0000259" key="2">
    <source>
        <dbReference type="PROSITE" id="PS50198"/>
    </source>
</evidence>
<reference evidence="3" key="2">
    <citation type="submission" date="2020-09" db="EMBL/GenBank/DDBJ databases">
        <authorList>
            <person name="Sun Q."/>
            <person name="Kim S."/>
        </authorList>
    </citation>
    <scope>NUCLEOTIDE SEQUENCE</scope>
    <source>
        <strain evidence="3">KCTC 12368</strain>
    </source>
</reference>
<evidence type="ECO:0000313" key="4">
    <source>
        <dbReference type="Proteomes" id="UP000619457"/>
    </source>
</evidence>
<comment type="caution">
    <text evidence="3">The sequence shown here is derived from an EMBL/GenBank/DDBJ whole genome shotgun (WGS) entry which is preliminary data.</text>
</comment>
<sequence>MLSKNRQFDEKGEKLTEKEFEENFQLFIDYKLKVQEAEALEMDQSEEFDREFSAFKEDLKRPYTLETSLQQGEVRKAYGRMHEMLHAQHILLRFPPNSSKEDSLAVLRMALSLKEKIENGEAFGPLALEYSQDPSVTANEGDLGYFTALQMVPAFEEAAYQLKIGEVSSPVLSEYGYHIIQLLDKKTNPGQVKASHILVRLDPSDPASIDRARRKISDIYAALQKDKGSWNEVCKTYSEDTSTKDQGGQLPWFGVGDFVDEFENAAFALEVEGQISAPVQTSYGFHILKLDGKKPLPSFEEMEKSLQSKVLRANRSHIIQSQVTAIQKSRYSYSENTPIMNEVKKISRTEALKSAAFYQKLKDRHLLDSSLFSIMDSAYKVRQFVDFVKEDMVVVRESKSNDAWVDKYIEISLENTEEADLLANNEDYRLTIQEYRDGILLFNLMNENVWQKALLDTAGTMDYYRSNAAKYQWGDRVEALIVTVIDPSLSNPIMKFLQNKSYSPSLKDKLEDYLLDESPMSYKIETGVFEKDSIPALRNISISPKLQKTQAGQKAYILVLGKEIPAGPKVFEETRGKVIQDYQEYLNRSLLEKLKESYLIRVNEDEKERIKHIVVAEK</sequence>
<keyword evidence="1 3" id="KW-0413">Isomerase</keyword>
<dbReference type="GO" id="GO:0003755">
    <property type="term" value="F:peptidyl-prolyl cis-trans isomerase activity"/>
    <property type="evidence" value="ECO:0007669"/>
    <property type="project" value="UniProtKB-KW"/>
</dbReference>
<dbReference type="Proteomes" id="UP000619457">
    <property type="component" value="Unassembled WGS sequence"/>
</dbReference>
<evidence type="ECO:0000313" key="3">
    <source>
        <dbReference type="EMBL" id="GGZ23066.1"/>
    </source>
</evidence>